<evidence type="ECO:0000256" key="1">
    <source>
        <dbReference type="SAM" id="SignalP"/>
    </source>
</evidence>
<comment type="caution">
    <text evidence="2">The sequence shown here is derived from an EMBL/GenBank/DDBJ whole genome shotgun (WGS) entry which is preliminary data.</text>
</comment>
<keyword evidence="4" id="KW-1185">Reference proteome</keyword>
<reference evidence="2" key="1">
    <citation type="submission" date="2021-02" db="EMBL/GenBank/DDBJ databases">
        <authorList>
            <person name="Nowell W R."/>
        </authorList>
    </citation>
    <scope>NUCLEOTIDE SEQUENCE</scope>
</reference>
<evidence type="ECO:0000313" key="2">
    <source>
        <dbReference type="EMBL" id="CAF0941573.1"/>
    </source>
</evidence>
<dbReference type="OrthoDB" id="10266592at2759"/>
<sequence>MRFTTGILFLLLFTLLLLISTTENVLSLDWLVDKVPFETTLKKTNRGTLVLSNALVSREFLLEPDFATIDFRDNHTTKSSLLRCVKPEAIITLDGIEYPIGGVLSNAHCAYFNRTLFWTNKTKDPMAFHFKSYDVLQPQAPFKYTPKRHAPSDIVWPPKGIHLKVYFQAPWYAPMPHQYVIVSVNYEMYDGIPLIVKWLEVIDVEQAGDVDLSFISVELLAVNLPWSPMGHYWLYAETNQPGGHGTNVLWNWDTELWTVPGSLPVLLNCTYETDHPIIIPLKGRITSFRVHELVIASSDPERVGLSKHRLVRLLAPHTQENPIFFHMIDSSSPAFRKAIDQLAEVGFEMLIYSFWSGFNMESDDEKYIEEISGKLETDIAYANSKGIEVGGYDLIALTRQVPVQWMAIDPNTG</sequence>
<dbReference type="EMBL" id="CAJOBC010002145">
    <property type="protein sequence ID" value="CAF3717959.1"/>
    <property type="molecule type" value="Genomic_DNA"/>
</dbReference>
<gene>
    <name evidence="2" type="ORF">GPM918_LOCUS10740</name>
    <name evidence="3" type="ORF">SRO942_LOCUS10737</name>
</gene>
<keyword evidence="1" id="KW-0732">Signal</keyword>
<dbReference type="AlphaFoldDB" id="A0A814CLA1"/>
<organism evidence="2 4">
    <name type="scientific">Didymodactylos carnosus</name>
    <dbReference type="NCBI Taxonomy" id="1234261"/>
    <lineage>
        <taxon>Eukaryota</taxon>
        <taxon>Metazoa</taxon>
        <taxon>Spiralia</taxon>
        <taxon>Gnathifera</taxon>
        <taxon>Rotifera</taxon>
        <taxon>Eurotatoria</taxon>
        <taxon>Bdelloidea</taxon>
        <taxon>Philodinida</taxon>
        <taxon>Philodinidae</taxon>
        <taxon>Didymodactylos</taxon>
    </lineage>
</organism>
<feature type="signal peptide" evidence="1">
    <location>
        <begin position="1"/>
        <end position="27"/>
    </location>
</feature>
<protein>
    <submittedName>
        <fullName evidence="2">Uncharacterized protein</fullName>
    </submittedName>
</protein>
<evidence type="ECO:0000313" key="4">
    <source>
        <dbReference type="Proteomes" id="UP000663829"/>
    </source>
</evidence>
<evidence type="ECO:0000313" key="3">
    <source>
        <dbReference type="EMBL" id="CAF3717959.1"/>
    </source>
</evidence>
<dbReference type="Proteomes" id="UP000681722">
    <property type="component" value="Unassembled WGS sequence"/>
</dbReference>
<accession>A0A814CLA1</accession>
<proteinExistence type="predicted"/>
<dbReference type="Proteomes" id="UP000663829">
    <property type="component" value="Unassembled WGS sequence"/>
</dbReference>
<feature type="chain" id="PRO_5036409910" evidence="1">
    <location>
        <begin position="28"/>
        <end position="413"/>
    </location>
</feature>
<dbReference type="EMBL" id="CAJNOQ010002146">
    <property type="protein sequence ID" value="CAF0941573.1"/>
    <property type="molecule type" value="Genomic_DNA"/>
</dbReference>
<name>A0A814CLA1_9BILA</name>